<evidence type="ECO:0000313" key="1">
    <source>
        <dbReference type="EMBL" id="BAT07162.1"/>
    </source>
</evidence>
<protein>
    <submittedName>
        <fullName evidence="1">Os09g0269400 protein</fullName>
    </submittedName>
</protein>
<dbReference type="EMBL" id="AP014965">
    <property type="protein sequence ID" value="BAT07162.1"/>
    <property type="molecule type" value="Genomic_DNA"/>
</dbReference>
<name>A0A0N7KQG6_ORYSJ</name>
<reference evidence="2" key="1">
    <citation type="journal article" date="2005" name="Nature">
        <title>The map-based sequence of the rice genome.</title>
        <authorList>
            <consortium name="International rice genome sequencing project (IRGSP)"/>
            <person name="Matsumoto T."/>
            <person name="Wu J."/>
            <person name="Kanamori H."/>
            <person name="Katayose Y."/>
            <person name="Fujisawa M."/>
            <person name="Namiki N."/>
            <person name="Mizuno H."/>
            <person name="Yamamoto K."/>
            <person name="Antonio B.A."/>
            <person name="Baba T."/>
            <person name="Sakata K."/>
            <person name="Nagamura Y."/>
            <person name="Aoki H."/>
            <person name="Arikawa K."/>
            <person name="Arita K."/>
            <person name="Bito T."/>
            <person name="Chiden Y."/>
            <person name="Fujitsuka N."/>
            <person name="Fukunaka R."/>
            <person name="Hamada M."/>
            <person name="Harada C."/>
            <person name="Hayashi A."/>
            <person name="Hijishita S."/>
            <person name="Honda M."/>
            <person name="Hosokawa S."/>
            <person name="Ichikawa Y."/>
            <person name="Idonuma A."/>
            <person name="Iijima M."/>
            <person name="Ikeda M."/>
            <person name="Ikeno M."/>
            <person name="Ito K."/>
            <person name="Ito S."/>
            <person name="Ito T."/>
            <person name="Ito Y."/>
            <person name="Ito Y."/>
            <person name="Iwabuchi A."/>
            <person name="Kamiya K."/>
            <person name="Karasawa W."/>
            <person name="Kurita K."/>
            <person name="Katagiri S."/>
            <person name="Kikuta A."/>
            <person name="Kobayashi H."/>
            <person name="Kobayashi N."/>
            <person name="Machita K."/>
            <person name="Maehara T."/>
            <person name="Masukawa M."/>
            <person name="Mizubayashi T."/>
            <person name="Mukai Y."/>
            <person name="Nagasaki H."/>
            <person name="Nagata Y."/>
            <person name="Naito S."/>
            <person name="Nakashima M."/>
            <person name="Nakama Y."/>
            <person name="Nakamichi Y."/>
            <person name="Nakamura M."/>
            <person name="Meguro A."/>
            <person name="Negishi M."/>
            <person name="Ohta I."/>
            <person name="Ohta T."/>
            <person name="Okamoto M."/>
            <person name="Ono N."/>
            <person name="Saji S."/>
            <person name="Sakaguchi M."/>
            <person name="Sakai K."/>
            <person name="Shibata M."/>
            <person name="Shimokawa T."/>
            <person name="Song J."/>
            <person name="Takazaki Y."/>
            <person name="Terasawa K."/>
            <person name="Tsugane M."/>
            <person name="Tsuji K."/>
            <person name="Ueda S."/>
            <person name="Waki K."/>
            <person name="Yamagata H."/>
            <person name="Yamamoto M."/>
            <person name="Yamamoto S."/>
            <person name="Yamane H."/>
            <person name="Yoshiki S."/>
            <person name="Yoshihara R."/>
            <person name="Yukawa K."/>
            <person name="Zhong H."/>
            <person name="Yano M."/>
            <person name="Yuan Q."/>
            <person name="Ouyang S."/>
            <person name="Liu J."/>
            <person name="Jones K.M."/>
            <person name="Gansberger K."/>
            <person name="Moffat K."/>
            <person name="Hill J."/>
            <person name="Bera J."/>
            <person name="Fadrosh D."/>
            <person name="Jin S."/>
            <person name="Johri S."/>
            <person name="Kim M."/>
            <person name="Overton L."/>
            <person name="Reardon M."/>
            <person name="Tsitrin T."/>
            <person name="Vuong H."/>
            <person name="Weaver B."/>
            <person name="Ciecko A."/>
            <person name="Tallon L."/>
            <person name="Jackson J."/>
            <person name="Pai G."/>
            <person name="Aken S.V."/>
            <person name="Utterback T."/>
            <person name="Reidmuller S."/>
            <person name="Feldblyum T."/>
            <person name="Hsiao J."/>
            <person name="Zismann V."/>
            <person name="Iobst S."/>
            <person name="de Vazeille A.R."/>
            <person name="Buell C.R."/>
            <person name="Ying K."/>
            <person name="Li Y."/>
            <person name="Lu T."/>
            <person name="Huang Y."/>
            <person name="Zhao Q."/>
            <person name="Feng Q."/>
            <person name="Zhang L."/>
            <person name="Zhu J."/>
            <person name="Weng Q."/>
            <person name="Mu J."/>
            <person name="Lu Y."/>
            <person name="Fan D."/>
            <person name="Liu Y."/>
            <person name="Guan J."/>
            <person name="Zhang Y."/>
            <person name="Yu S."/>
            <person name="Liu X."/>
            <person name="Zhang Y."/>
            <person name="Hong G."/>
            <person name="Han B."/>
            <person name="Choisne N."/>
            <person name="Demange N."/>
            <person name="Orjeda G."/>
            <person name="Samain S."/>
            <person name="Cattolico L."/>
            <person name="Pelletier E."/>
            <person name="Couloux A."/>
            <person name="Segurens B."/>
            <person name="Wincker P."/>
            <person name="D'Hont A."/>
            <person name="Scarpelli C."/>
            <person name="Weissenbach J."/>
            <person name="Salanoubat M."/>
            <person name="Quetier F."/>
            <person name="Yu Y."/>
            <person name="Kim H.R."/>
            <person name="Rambo T."/>
            <person name="Currie J."/>
            <person name="Collura K."/>
            <person name="Luo M."/>
            <person name="Yang T."/>
            <person name="Ammiraju J.S.S."/>
            <person name="Engler F."/>
            <person name="Soderlund C."/>
            <person name="Wing R.A."/>
            <person name="Palmer L.E."/>
            <person name="de la Bastide M."/>
            <person name="Spiegel L."/>
            <person name="Nascimento L."/>
            <person name="Zutavern T."/>
            <person name="O'Shaughnessy A."/>
            <person name="Dike S."/>
            <person name="Dedhia N."/>
            <person name="Preston R."/>
            <person name="Balija V."/>
            <person name="McCombie W.R."/>
            <person name="Chow T."/>
            <person name="Chen H."/>
            <person name="Chung M."/>
            <person name="Chen C."/>
            <person name="Shaw J."/>
            <person name="Wu H."/>
            <person name="Hsiao K."/>
            <person name="Chao Y."/>
            <person name="Chu M."/>
            <person name="Cheng C."/>
            <person name="Hour A."/>
            <person name="Lee P."/>
            <person name="Lin S."/>
            <person name="Lin Y."/>
            <person name="Liou J."/>
            <person name="Liu S."/>
            <person name="Hsing Y."/>
            <person name="Raghuvanshi S."/>
            <person name="Mohanty A."/>
            <person name="Bharti A.K."/>
            <person name="Gaur A."/>
            <person name="Gupta V."/>
            <person name="Kumar D."/>
            <person name="Ravi V."/>
            <person name="Vij S."/>
            <person name="Kapur A."/>
            <person name="Khurana P."/>
            <person name="Khurana P."/>
            <person name="Khurana J.P."/>
            <person name="Tyagi A.K."/>
            <person name="Gaikwad K."/>
            <person name="Singh A."/>
            <person name="Dalal V."/>
            <person name="Srivastava S."/>
            <person name="Dixit A."/>
            <person name="Pal A.K."/>
            <person name="Ghazi I.A."/>
            <person name="Yadav M."/>
            <person name="Pandit A."/>
            <person name="Bhargava A."/>
            <person name="Sureshbabu K."/>
            <person name="Batra K."/>
            <person name="Sharma T.R."/>
            <person name="Mohapatra T."/>
            <person name="Singh N.K."/>
            <person name="Messing J."/>
            <person name="Nelson A.B."/>
            <person name="Fuks G."/>
            <person name="Kavchok S."/>
            <person name="Keizer G."/>
            <person name="Linton E."/>
            <person name="Llaca V."/>
            <person name="Song R."/>
            <person name="Tanyolac B."/>
            <person name="Young S."/>
            <person name="Ho-Il K."/>
            <person name="Hahn J.H."/>
            <person name="Sangsakoo G."/>
            <person name="Vanavichit A."/>
            <person name="de Mattos Luiz.A.T."/>
            <person name="Zimmer P.D."/>
            <person name="Malone G."/>
            <person name="Dellagostin O."/>
            <person name="de Oliveira A.C."/>
            <person name="Bevan M."/>
            <person name="Bancroft I."/>
            <person name="Minx P."/>
            <person name="Cordum H."/>
            <person name="Wilson R."/>
            <person name="Cheng Z."/>
            <person name="Jin W."/>
            <person name="Jiang J."/>
            <person name="Leong S.A."/>
            <person name="Iwama H."/>
            <person name="Gojobori T."/>
            <person name="Itoh T."/>
            <person name="Niimura Y."/>
            <person name="Fujii Y."/>
            <person name="Habara T."/>
            <person name="Sakai H."/>
            <person name="Sato Y."/>
            <person name="Wilson G."/>
            <person name="Kumar K."/>
            <person name="McCouch S."/>
            <person name="Juretic N."/>
            <person name="Hoen D."/>
            <person name="Wright S."/>
            <person name="Bruskiewich R."/>
            <person name="Bureau T."/>
            <person name="Miyao A."/>
            <person name="Hirochika H."/>
            <person name="Nishikawa T."/>
            <person name="Kadowaki K."/>
            <person name="Sugiura M."/>
            <person name="Burr B."/>
            <person name="Sasaki T."/>
        </authorList>
    </citation>
    <scope>NUCLEOTIDE SEQUENCE [LARGE SCALE GENOMIC DNA]</scope>
    <source>
        <strain evidence="2">cv. Nipponbare</strain>
    </source>
</reference>
<keyword evidence="2" id="KW-1185">Reference proteome</keyword>
<dbReference type="InParanoid" id="A0A0N7KQG6"/>
<dbReference type="Proteomes" id="UP000059680">
    <property type="component" value="Chromosome 9"/>
</dbReference>
<proteinExistence type="predicted"/>
<dbReference type="PaxDb" id="39947-A0A0N7KQG6"/>
<sequence length="51" mass="5685">GGATGFIFLKNFWIFVFSCARHKHPHAKIRFSLAGAPPACKNHDFRRSLGA</sequence>
<reference evidence="1 2" key="3">
    <citation type="journal article" date="2013" name="Rice">
        <title>Improvement of the Oryza sativa Nipponbare reference genome using next generation sequence and optical map data.</title>
        <authorList>
            <person name="Kawahara Y."/>
            <person name="de la Bastide M."/>
            <person name="Hamilton J.P."/>
            <person name="Kanamori H."/>
            <person name="McCombie W.R."/>
            <person name="Ouyang S."/>
            <person name="Schwartz D.C."/>
            <person name="Tanaka T."/>
            <person name="Wu J."/>
            <person name="Zhou S."/>
            <person name="Childs K.L."/>
            <person name="Davidson R.M."/>
            <person name="Lin H."/>
            <person name="Quesada-Ocampo L."/>
            <person name="Vaillancourt B."/>
            <person name="Sakai H."/>
            <person name="Lee S.S."/>
            <person name="Kim J."/>
            <person name="Numa H."/>
            <person name="Itoh T."/>
            <person name="Buell C.R."/>
            <person name="Matsumoto T."/>
        </authorList>
    </citation>
    <scope>NUCLEOTIDE SEQUENCE [LARGE SCALE GENOMIC DNA]</scope>
    <source>
        <strain evidence="2">cv. Nipponbare</strain>
    </source>
</reference>
<reference evidence="1 2" key="2">
    <citation type="journal article" date="2013" name="Plant Cell Physiol.">
        <title>Rice Annotation Project Database (RAP-DB): an integrative and interactive database for rice genomics.</title>
        <authorList>
            <person name="Sakai H."/>
            <person name="Lee S.S."/>
            <person name="Tanaka T."/>
            <person name="Numa H."/>
            <person name="Kim J."/>
            <person name="Kawahara Y."/>
            <person name="Wakimoto H."/>
            <person name="Yang C.C."/>
            <person name="Iwamoto M."/>
            <person name="Abe T."/>
            <person name="Yamada Y."/>
            <person name="Muto A."/>
            <person name="Inokuchi H."/>
            <person name="Ikemura T."/>
            <person name="Matsumoto T."/>
            <person name="Sasaki T."/>
            <person name="Itoh T."/>
        </authorList>
    </citation>
    <scope>NUCLEOTIDE SEQUENCE [LARGE SCALE GENOMIC DNA]</scope>
    <source>
        <strain evidence="2">cv. Nipponbare</strain>
    </source>
</reference>
<feature type="non-terminal residue" evidence="1">
    <location>
        <position position="1"/>
    </location>
</feature>
<dbReference type="Gramene" id="Os09t0269400-01">
    <property type="protein sequence ID" value="Os09t0269400-01"/>
    <property type="gene ID" value="Os09g0269400"/>
</dbReference>
<evidence type="ECO:0000313" key="2">
    <source>
        <dbReference type="Proteomes" id="UP000059680"/>
    </source>
</evidence>
<dbReference type="AlphaFoldDB" id="A0A0N7KQG6"/>
<gene>
    <name evidence="1" type="ordered locus">Os09g0269400</name>
    <name evidence="1" type="ORF">OSNPB_090269400</name>
</gene>
<accession>A0A0N7KQG6</accession>
<organism evidence="1 2">
    <name type="scientific">Oryza sativa subsp. japonica</name>
    <name type="common">Rice</name>
    <dbReference type="NCBI Taxonomy" id="39947"/>
    <lineage>
        <taxon>Eukaryota</taxon>
        <taxon>Viridiplantae</taxon>
        <taxon>Streptophyta</taxon>
        <taxon>Embryophyta</taxon>
        <taxon>Tracheophyta</taxon>
        <taxon>Spermatophyta</taxon>
        <taxon>Magnoliopsida</taxon>
        <taxon>Liliopsida</taxon>
        <taxon>Poales</taxon>
        <taxon>Poaceae</taxon>
        <taxon>BOP clade</taxon>
        <taxon>Oryzoideae</taxon>
        <taxon>Oryzeae</taxon>
        <taxon>Oryzinae</taxon>
        <taxon>Oryza</taxon>
        <taxon>Oryza sativa</taxon>
    </lineage>
</organism>